<proteinExistence type="predicted"/>
<dbReference type="InterPro" id="IPR045500">
    <property type="entry name" value="DUF6491"/>
</dbReference>
<dbReference type="Proteomes" id="UP000191820">
    <property type="component" value="Chromosome"/>
</dbReference>
<organism evidence="2 3">
    <name type="scientific">Shewanella japonica</name>
    <dbReference type="NCBI Taxonomy" id="93973"/>
    <lineage>
        <taxon>Bacteria</taxon>
        <taxon>Pseudomonadati</taxon>
        <taxon>Pseudomonadota</taxon>
        <taxon>Gammaproteobacteria</taxon>
        <taxon>Alteromonadales</taxon>
        <taxon>Shewanellaceae</taxon>
        <taxon>Shewanella</taxon>
    </lineage>
</organism>
<reference evidence="2 3" key="1">
    <citation type="submission" date="2017-03" db="EMBL/GenBank/DDBJ databases">
        <title>Genome sequencing of Shewanella japonica KCTC 22435.</title>
        <authorList>
            <person name="Kim K.M."/>
        </authorList>
    </citation>
    <scope>NUCLEOTIDE SEQUENCE [LARGE SCALE GENOMIC DNA]</scope>
    <source>
        <strain evidence="2 3">KCTC 22435</strain>
    </source>
</reference>
<feature type="chain" id="PRO_5047278081" description="Lipoprotein" evidence="1">
    <location>
        <begin position="23"/>
        <end position="138"/>
    </location>
</feature>
<dbReference type="RefSeq" id="WP_065110367.1">
    <property type="nucleotide sequence ID" value="NZ_CP020472.1"/>
</dbReference>
<accession>A0ABN4YT50</accession>
<gene>
    <name evidence="2" type="ORF">SJ2017_3854</name>
</gene>
<dbReference type="PROSITE" id="PS51257">
    <property type="entry name" value="PROKAR_LIPOPROTEIN"/>
    <property type="match status" value="1"/>
</dbReference>
<dbReference type="Pfam" id="PF20101">
    <property type="entry name" value="DUF6491"/>
    <property type="match status" value="1"/>
</dbReference>
<feature type="signal peptide" evidence="1">
    <location>
        <begin position="1"/>
        <end position="22"/>
    </location>
</feature>
<name>A0ABN4YT50_9GAMM</name>
<keyword evidence="1" id="KW-0732">Signal</keyword>
<evidence type="ECO:0000313" key="2">
    <source>
        <dbReference type="EMBL" id="ARD24087.1"/>
    </source>
</evidence>
<evidence type="ECO:0000313" key="3">
    <source>
        <dbReference type="Proteomes" id="UP000191820"/>
    </source>
</evidence>
<protein>
    <recommendedName>
        <fullName evidence="4">Lipoprotein</fullName>
    </recommendedName>
</protein>
<evidence type="ECO:0000256" key="1">
    <source>
        <dbReference type="SAM" id="SignalP"/>
    </source>
</evidence>
<sequence>MLNKMIIALVSLMLLGCSASEASKQKAALYQFDELTEVTSIDNFRMDGWRTMDNRTVFVDSRPKQTYLIVLSGVNTNLTFAKALVITSRMGKVTVGFDTVSTGDAPQFKSQIKKIYQIDSKEQEQQIRDKIAGFENIK</sequence>
<dbReference type="EMBL" id="CP020472">
    <property type="protein sequence ID" value="ARD24087.1"/>
    <property type="molecule type" value="Genomic_DNA"/>
</dbReference>
<keyword evidence="3" id="KW-1185">Reference proteome</keyword>
<evidence type="ECO:0008006" key="4">
    <source>
        <dbReference type="Google" id="ProtNLM"/>
    </source>
</evidence>